<gene>
    <name evidence="2" type="ORF">A2971_00345</name>
</gene>
<accession>A0A1F6AXG6</accession>
<keyword evidence="1" id="KW-1133">Transmembrane helix</keyword>
<comment type="caution">
    <text evidence="2">The sequence shown here is derived from an EMBL/GenBank/DDBJ whole genome shotgun (WGS) entry which is preliminary data.</text>
</comment>
<keyword evidence="1" id="KW-0812">Transmembrane</keyword>
<dbReference type="Pfam" id="PF08843">
    <property type="entry name" value="AbiEii"/>
    <property type="match status" value="1"/>
</dbReference>
<protein>
    <recommendedName>
        <fullName evidence="4">Nucleotidyl transferase AbiEii/AbiGii toxin family protein</fullName>
    </recommendedName>
</protein>
<evidence type="ECO:0000256" key="1">
    <source>
        <dbReference type="SAM" id="Phobius"/>
    </source>
</evidence>
<proteinExistence type="predicted"/>
<reference evidence="2 3" key="1">
    <citation type="journal article" date="2016" name="Nat. Commun.">
        <title>Thousands of microbial genomes shed light on interconnected biogeochemical processes in an aquifer system.</title>
        <authorList>
            <person name="Anantharaman K."/>
            <person name="Brown C.T."/>
            <person name="Hug L.A."/>
            <person name="Sharon I."/>
            <person name="Castelle C.J."/>
            <person name="Probst A.J."/>
            <person name="Thomas B.C."/>
            <person name="Singh A."/>
            <person name="Wilkins M.J."/>
            <person name="Karaoz U."/>
            <person name="Brodie E.L."/>
            <person name="Williams K.H."/>
            <person name="Hubbard S.S."/>
            <person name="Banfield J.F."/>
        </authorList>
    </citation>
    <scope>NUCLEOTIDE SEQUENCE [LARGE SCALE GENOMIC DNA]</scope>
</reference>
<sequence length="219" mass="25377">MRRTTLPPYTDQLDNARRDVFENLGAFSGSFILAGGTAMMLHIGHRRSYDFDSFTQKKLPKTLRHQVRKLFGSSIITEVDEEWMLTVRTKTGVEVSFVEHPYPLLQDPIKTPSISLFHMDDLAANKANVIGRRPAWRDYVDLFILLKWNFYSIGQIIRLAEKKFTGEFNPKLFLQQLTYFDDIKIVETQFLKESYTDEEIKAFLGSQVDAYLATVLPQK</sequence>
<keyword evidence="1" id="KW-0472">Membrane</keyword>
<feature type="transmembrane region" description="Helical" evidence="1">
    <location>
        <begin position="20"/>
        <end position="41"/>
    </location>
</feature>
<evidence type="ECO:0000313" key="2">
    <source>
        <dbReference type="EMBL" id="OGG29192.1"/>
    </source>
</evidence>
<dbReference type="InterPro" id="IPR014942">
    <property type="entry name" value="AbiEii"/>
</dbReference>
<dbReference type="AlphaFoldDB" id="A0A1F6AXG6"/>
<evidence type="ECO:0008006" key="4">
    <source>
        <dbReference type="Google" id="ProtNLM"/>
    </source>
</evidence>
<dbReference type="Proteomes" id="UP000178461">
    <property type="component" value="Unassembled WGS sequence"/>
</dbReference>
<name>A0A1F6AXG6_9BACT</name>
<evidence type="ECO:0000313" key="3">
    <source>
        <dbReference type="Proteomes" id="UP000178461"/>
    </source>
</evidence>
<dbReference type="EMBL" id="MFJW01000033">
    <property type="protein sequence ID" value="OGG29192.1"/>
    <property type="molecule type" value="Genomic_DNA"/>
</dbReference>
<organism evidence="2 3">
    <name type="scientific">Candidatus Gottesmanbacteria bacterium RIFCSPLOWO2_01_FULL_46_21</name>
    <dbReference type="NCBI Taxonomy" id="1798393"/>
    <lineage>
        <taxon>Bacteria</taxon>
        <taxon>Candidatus Gottesmaniibacteriota</taxon>
    </lineage>
</organism>